<keyword evidence="1" id="KW-0479">Metal-binding</keyword>
<dbReference type="InterPro" id="IPR001841">
    <property type="entry name" value="Znf_RING"/>
</dbReference>
<accession>T1IL97</accession>
<sequence length="188" mass="21497">MAEGGASLSHEISVVNSSPVSELREMTNLLTSLLDNGEPYDREENRVFIFVEENENGAPVVFVKSLSRPSQDYSNSELAEIGRLISQLENRKFTRLRPQIPQEHRLVFLVAHRISREFLNGFTVVPLCERMLGDDDVLEVCVICLETEKFGQQVKDLPCSHVFHSKCIDTWLVKNYSCPLCRKDLRKN</sequence>
<evidence type="ECO:0000256" key="3">
    <source>
        <dbReference type="ARBA" id="ARBA00022833"/>
    </source>
</evidence>
<dbReference type="PhylomeDB" id="T1IL97"/>
<evidence type="ECO:0000259" key="5">
    <source>
        <dbReference type="PROSITE" id="PS50089"/>
    </source>
</evidence>
<dbReference type="CDD" id="cd16454">
    <property type="entry name" value="RING-H2_PA-TM-RING"/>
    <property type="match status" value="1"/>
</dbReference>
<dbReference type="STRING" id="126957.T1IL97"/>
<dbReference type="InterPro" id="IPR013083">
    <property type="entry name" value="Znf_RING/FYVE/PHD"/>
</dbReference>
<evidence type="ECO:0000256" key="1">
    <source>
        <dbReference type="ARBA" id="ARBA00022723"/>
    </source>
</evidence>
<dbReference type="AlphaFoldDB" id="T1IL97"/>
<keyword evidence="3" id="KW-0862">Zinc</keyword>
<dbReference type="Gene3D" id="3.30.40.10">
    <property type="entry name" value="Zinc/RING finger domain, C3HC4 (zinc finger)"/>
    <property type="match status" value="1"/>
</dbReference>
<dbReference type="EnsemblMetazoa" id="SMAR001718-RA">
    <property type="protein sequence ID" value="SMAR001718-PA"/>
    <property type="gene ID" value="SMAR001718"/>
</dbReference>
<reference evidence="6" key="2">
    <citation type="submission" date="2015-02" db="UniProtKB">
        <authorList>
            <consortium name="EnsemblMetazoa"/>
        </authorList>
    </citation>
    <scope>IDENTIFICATION</scope>
</reference>
<name>T1IL97_STRMM</name>
<keyword evidence="2 4" id="KW-0863">Zinc-finger</keyword>
<dbReference type="Proteomes" id="UP000014500">
    <property type="component" value="Unassembled WGS sequence"/>
</dbReference>
<dbReference type="GO" id="GO:0061630">
    <property type="term" value="F:ubiquitin protein ligase activity"/>
    <property type="evidence" value="ECO:0007669"/>
    <property type="project" value="TreeGrafter"/>
</dbReference>
<keyword evidence="7" id="KW-1185">Reference proteome</keyword>
<organism evidence="6 7">
    <name type="scientific">Strigamia maritima</name>
    <name type="common">European centipede</name>
    <name type="synonym">Geophilus maritimus</name>
    <dbReference type="NCBI Taxonomy" id="126957"/>
    <lineage>
        <taxon>Eukaryota</taxon>
        <taxon>Metazoa</taxon>
        <taxon>Ecdysozoa</taxon>
        <taxon>Arthropoda</taxon>
        <taxon>Myriapoda</taxon>
        <taxon>Chilopoda</taxon>
        <taxon>Pleurostigmophora</taxon>
        <taxon>Geophilomorpha</taxon>
        <taxon>Linotaeniidae</taxon>
        <taxon>Strigamia</taxon>
    </lineage>
</organism>
<dbReference type="GO" id="GO:0005634">
    <property type="term" value="C:nucleus"/>
    <property type="evidence" value="ECO:0007669"/>
    <property type="project" value="TreeGrafter"/>
</dbReference>
<dbReference type="SUPFAM" id="SSF57850">
    <property type="entry name" value="RING/U-box"/>
    <property type="match status" value="1"/>
</dbReference>
<evidence type="ECO:0000313" key="6">
    <source>
        <dbReference type="EnsemblMetazoa" id="SMAR001718-PA"/>
    </source>
</evidence>
<dbReference type="GO" id="GO:0006511">
    <property type="term" value="P:ubiquitin-dependent protein catabolic process"/>
    <property type="evidence" value="ECO:0007669"/>
    <property type="project" value="TreeGrafter"/>
</dbReference>
<reference evidence="7" key="1">
    <citation type="submission" date="2011-05" db="EMBL/GenBank/DDBJ databases">
        <authorList>
            <person name="Richards S.R."/>
            <person name="Qu J."/>
            <person name="Jiang H."/>
            <person name="Jhangiani S.N."/>
            <person name="Agravi P."/>
            <person name="Goodspeed R."/>
            <person name="Gross S."/>
            <person name="Mandapat C."/>
            <person name="Jackson L."/>
            <person name="Mathew T."/>
            <person name="Pu L."/>
            <person name="Thornton R."/>
            <person name="Saada N."/>
            <person name="Wilczek-Boney K.B."/>
            <person name="Lee S."/>
            <person name="Kovar C."/>
            <person name="Wu Y."/>
            <person name="Scherer S.E."/>
            <person name="Worley K.C."/>
            <person name="Muzny D.M."/>
            <person name="Gibbs R."/>
        </authorList>
    </citation>
    <scope>NUCLEOTIDE SEQUENCE</scope>
    <source>
        <strain evidence="7">Brora</strain>
    </source>
</reference>
<protein>
    <recommendedName>
        <fullName evidence="5">RING-type domain-containing protein</fullName>
    </recommendedName>
</protein>
<dbReference type="EMBL" id="JH430755">
    <property type="status" value="NOT_ANNOTATED_CDS"/>
    <property type="molecule type" value="Genomic_DNA"/>
</dbReference>
<dbReference type="GO" id="GO:0008270">
    <property type="term" value="F:zinc ion binding"/>
    <property type="evidence" value="ECO:0007669"/>
    <property type="project" value="UniProtKB-KW"/>
</dbReference>
<dbReference type="SMART" id="SM00184">
    <property type="entry name" value="RING"/>
    <property type="match status" value="1"/>
</dbReference>
<dbReference type="Pfam" id="PF13639">
    <property type="entry name" value="zf-RING_2"/>
    <property type="match status" value="1"/>
</dbReference>
<proteinExistence type="predicted"/>
<dbReference type="PANTHER" id="PTHR45931:SF3">
    <property type="entry name" value="RING ZINC FINGER-CONTAINING PROTEIN"/>
    <property type="match status" value="1"/>
</dbReference>
<dbReference type="InterPro" id="IPR051834">
    <property type="entry name" value="RING_finger_E3_ligase"/>
</dbReference>
<dbReference type="HOGENOM" id="CLU_1361961_0_0_1"/>
<evidence type="ECO:0000256" key="2">
    <source>
        <dbReference type="ARBA" id="ARBA00022771"/>
    </source>
</evidence>
<evidence type="ECO:0000256" key="4">
    <source>
        <dbReference type="PROSITE-ProRule" id="PRU00175"/>
    </source>
</evidence>
<evidence type="ECO:0000313" key="7">
    <source>
        <dbReference type="Proteomes" id="UP000014500"/>
    </source>
</evidence>
<dbReference type="PROSITE" id="PS50089">
    <property type="entry name" value="ZF_RING_2"/>
    <property type="match status" value="1"/>
</dbReference>
<feature type="domain" description="RING-type" evidence="5">
    <location>
        <begin position="141"/>
        <end position="182"/>
    </location>
</feature>
<dbReference type="eggNOG" id="KOG0800">
    <property type="taxonomic scope" value="Eukaryota"/>
</dbReference>
<dbReference type="PANTHER" id="PTHR45931">
    <property type="entry name" value="SI:CH211-59O9.10"/>
    <property type="match status" value="1"/>
</dbReference>